<dbReference type="InterPro" id="IPR057232">
    <property type="entry name" value="DUF7910"/>
</dbReference>
<organism evidence="2 3">
    <name type="scientific">Nelumbo nucifera</name>
    <name type="common">Sacred lotus</name>
    <dbReference type="NCBI Taxonomy" id="4432"/>
    <lineage>
        <taxon>Eukaryota</taxon>
        <taxon>Viridiplantae</taxon>
        <taxon>Streptophyta</taxon>
        <taxon>Embryophyta</taxon>
        <taxon>Tracheophyta</taxon>
        <taxon>Spermatophyta</taxon>
        <taxon>Magnoliopsida</taxon>
        <taxon>Proteales</taxon>
        <taxon>Nelumbonaceae</taxon>
        <taxon>Nelumbo</taxon>
    </lineage>
</organism>
<evidence type="ECO:0000313" key="2">
    <source>
        <dbReference type="EMBL" id="DAD40283.1"/>
    </source>
</evidence>
<dbReference type="GO" id="GO:0051015">
    <property type="term" value="F:actin filament binding"/>
    <property type="evidence" value="ECO:0007669"/>
    <property type="project" value="InterPro"/>
</dbReference>
<dbReference type="AlphaFoldDB" id="A0A822Z6S6"/>
<dbReference type="Pfam" id="PF25490">
    <property type="entry name" value="DUF7910"/>
    <property type="match status" value="1"/>
</dbReference>
<dbReference type="PANTHER" id="PTHR10551">
    <property type="entry name" value="FASCIN"/>
    <property type="match status" value="1"/>
</dbReference>
<sequence>MNRLLSFNLRVLFNKQLVGLNKPRTRNNVVAISDTAGSYETFQIVRKDDDPNRVRSRAPNGFFLRDQYWSTYITEEDFMFM</sequence>
<dbReference type="PANTHER" id="PTHR10551:SF13">
    <property type="entry name" value="GLUCAN 1,3-BETA-GLUCOSIDASE ARB_04467-RELATED"/>
    <property type="match status" value="1"/>
</dbReference>
<feature type="domain" description="DUF7910" evidence="1">
    <location>
        <begin position="6"/>
        <end position="67"/>
    </location>
</feature>
<accession>A0A822Z6S6</accession>
<protein>
    <recommendedName>
        <fullName evidence="1">DUF7910 domain-containing protein</fullName>
    </recommendedName>
</protein>
<gene>
    <name evidence="2" type="ORF">HUJ06_014606</name>
</gene>
<keyword evidence="3" id="KW-1185">Reference proteome</keyword>
<proteinExistence type="predicted"/>
<comment type="caution">
    <text evidence="2">The sequence shown here is derived from an EMBL/GenBank/DDBJ whole genome shotgun (WGS) entry which is preliminary data.</text>
</comment>
<dbReference type="InterPro" id="IPR010431">
    <property type="entry name" value="Fascin"/>
</dbReference>
<dbReference type="GO" id="GO:0007015">
    <property type="term" value="P:actin filament organization"/>
    <property type="evidence" value="ECO:0007669"/>
    <property type="project" value="InterPro"/>
</dbReference>
<reference evidence="2 3" key="1">
    <citation type="journal article" date="2020" name="Mol. Biol. Evol.">
        <title>Distinct Expression and Methylation Patterns for Genes with Different Fates following a Single Whole-Genome Duplication in Flowering Plants.</title>
        <authorList>
            <person name="Shi T."/>
            <person name="Rahmani R.S."/>
            <person name="Gugger P.F."/>
            <person name="Wang M."/>
            <person name="Li H."/>
            <person name="Zhang Y."/>
            <person name="Li Z."/>
            <person name="Wang Q."/>
            <person name="Van de Peer Y."/>
            <person name="Marchal K."/>
            <person name="Chen J."/>
        </authorList>
    </citation>
    <scope>NUCLEOTIDE SEQUENCE [LARGE SCALE GENOMIC DNA]</scope>
    <source>
        <tissue evidence="2">Leaf</tissue>
    </source>
</reference>
<evidence type="ECO:0000313" key="3">
    <source>
        <dbReference type="Proteomes" id="UP000607653"/>
    </source>
</evidence>
<evidence type="ECO:0000259" key="1">
    <source>
        <dbReference type="Pfam" id="PF25490"/>
    </source>
</evidence>
<dbReference type="Proteomes" id="UP000607653">
    <property type="component" value="Unassembled WGS sequence"/>
</dbReference>
<dbReference type="EMBL" id="DUZY01000005">
    <property type="protein sequence ID" value="DAD40283.1"/>
    <property type="molecule type" value="Genomic_DNA"/>
</dbReference>
<name>A0A822Z6S6_NELNU</name>